<dbReference type="Pfam" id="PF08281">
    <property type="entry name" value="Sigma70_r4_2"/>
    <property type="match status" value="1"/>
</dbReference>
<dbReference type="AlphaFoldDB" id="A0A6C0GT95"/>
<proteinExistence type="inferred from homology"/>
<evidence type="ECO:0000256" key="3">
    <source>
        <dbReference type="ARBA" id="ARBA00023082"/>
    </source>
</evidence>
<keyword evidence="4" id="KW-0804">Transcription</keyword>
<dbReference type="InterPro" id="IPR007627">
    <property type="entry name" value="RNA_pol_sigma70_r2"/>
</dbReference>
<evidence type="ECO:0000259" key="5">
    <source>
        <dbReference type="Pfam" id="PF04542"/>
    </source>
</evidence>
<dbReference type="InterPro" id="IPR014284">
    <property type="entry name" value="RNA_pol_sigma-70_dom"/>
</dbReference>
<dbReference type="InterPro" id="IPR036388">
    <property type="entry name" value="WH-like_DNA-bd_sf"/>
</dbReference>
<accession>A0A6C0GT95</accession>
<dbReference type="NCBIfam" id="TIGR02937">
    <property type="entry name" value="sigma70-ECF"/>
    <property type="match status" value="1"/>
</dbReference>
<dbReference type="Gene3D" id="1.10.10.10">
    <property type="entry name" value="Winged helix-like DNA-binding domain superfamily/Winged helix DNA-binding domain"/>
    <property type="match status" value="1"/>
</dbReference>
<evidence type="ECO:0000313" key="8">
    <source>
        <dbReference type="Proteomes" id="UP000480178"/>
    </source>
</evidence>
<reference evidence="7 8" key="1">
    <citation type="submission" date="2020-01" db="EMBL/GenBank/DDBJ databases">
        <authorList>
            <person name="Kim M.K."/>
        </authorList>
    </citation>
    <scope>NUCLEOTIDE SEQUENCE [LARGE SCALE GENOMIC DNA]</scope>
    <source>
        <strain evidence="7 8">172606-1</strain>
    </source>
</reference>
<evidence type="ECO:0000256" key="4">
    <source>
        <dbReference type="ARBA" id="ARBA00023163"/>
    </source>
</evidence>
<dbReference type="KEGG" id="rhoz:GXP67_34400"/>
<dbReference type="SUPFAM" id="SSF88659">
    <property type="entry name" value="Sigma3 and sigma4 domains of RNA polymerase sigma factors"/>
    <property type="match status" value="1"/>
</dbReference>
<dbReference type="InterPro" id="IPR013325">
    <property type="entry name" value="RNA_pol_sigma_r2"/>
</dbReference>
<keyword evidence="2" id="KW-0805">Transcription regulation</keyword>
<gene>
    <name evidence="7" type="ORF">GXP67_34400</name>
</gene>
<comment type="similarity">
    <text evidence="1">Belongs to the sigma-70 factor family. ECF subfamily.</text>
</comment>
<dbReference type="RefSeq" id="WP_162447330.1">
    <property type="nucleotide sequence ID" value="NZ_CP048222.1"/>
</dbReference>
<feature type="domain" description="RNA polymerase sigma-70 region 2" evidence="5">
    <location>
        <begin position="24"/>
        <end position="89"/>
    </location>
</feature>
<evidence type="ECO:0000313" key="7">
    <source>
        <dbReference type="EMBL" id="QHT71391.1"/>
    </source>
</evidence>
<dbReference type="InterPro" id="IPR013324">
    <property type="entry name" value="RNA_pol_sigma_r3/r4-like"/>
</dbReference>
<dbReference type="PANTHER" id="PTHR43133">
    <property type="entry name" value="RNA POLYMERASE ECF-TYPE SIGMA FACTO"/>
    <property type="match status" value="1"/>
</dbReference>
<dbReference type="GO" id="GO:0006352">
    <property type="term" value="P:DNA-templated transcription initiation"/>
    <property type="evidence" value="ECO:0007669"/>
    <property type="project" value="InterPro"/>
</dbReference>
<sequence>MPPLSDLDLLSHMAAGNVKAFETLFHRYYSTLCQYAYKFVKHQEVAEEIVSGLFAQIWQKRNELHITSAVRSYLFTSVKHASFNYLKSQYARFPFQSENLENQHLQALSPDDELSYQELQTILQHGIQALPERCRIIFSLSRNAGLSYEEIAAELGISKKTVKAQMGIALHKLRLYMDQHWDKMLVVLVNIF</sequence>
<keyword evidence="3" id="KW-0731">Sigma factor</keyword>
<dbReference type="InterPro" id="IPR014327">
    <property type="entry name" value="RNA_pol_sigma70_bacteroid"/>
</dbReference>
<dbReference type="Gene3D" id="1.10.1740.10">
    <property type="match status" value="1"/>
</dbReference>
<feature type="domain" description="RNA polymerase sigma factor 70 region 4 type 2" evidence="6">
    <location>
        <begin position="123"/>
        <end position="166"/>
    </location>
</feature>
<evidence type="ECO:0000259" key="6">
    <source>
        <dbReference type="Pfam" id="PF08281"/>
    </source>
</evidence>
<protein>
    <submittedName>
        <fullName evidence="7">RNA polymerase sigma-70 factor</fullName>
    </submittedName>
</protein>
<name>A0A6C0GT95_9BACT</name>
<dbReference type="SUPFAM" id="SSF88946">
    <property type="entry name" value="Sigma2 domain of RNA polymerase sigma factors"/>
    <property type="match status" value="1"/>
</dbReference>
<dbReference type="InterPro" id="IPR013249">
    <property type="entry name" value="RNA_pol_sigma70_r4_t2"/>
</dbReference>
<dbReference type="InterPro" id="IPR039425">
    <property type="entry name" value="RNA_pol_sigma-70-like"/>
</dbReference>
<evidence type="ECO:0000256" key="1">
    <source>
        <dbReference type="ARBA" id="ARBA00010641"/>
    </source>
</evidence>
<dbReference type="EMBL" id="CP048222">
    <property type="protein sequence ID" value="QHT71391.1"/>
    <property type="molecule type" value="Genomic_DNA"/>
</dbReference>
<dbReference type="GO" id="GO:0016987">
    <property type="term" value="F:sigma factor activity"/>
    <property type="evidence" value="ECO:0007669"/>
    <property type="project" value="UniProtKB-KW"/>
</dbReference>
<evidence type="ECO:0000256" key="2">
    <source>
        <dbReference type="ARBA" id="ARBA00023015"/>
    </source>
</evidence>
<dbReference type="NCBIfam" id="TIGR02985">
    <property type="entry name" value="Sig70_bacteroi1"/>
    <property type="match status" value="1"/>
</dbReference>
<dbReference type="CDD" id="cd06171">
    <property type="entry name" value="Sigma70_r4"/>
    <property type="match status" value="1"/>
</dbReference>
<dbReference type="Pfam" id="PF04542">
    <property type="entry name" value="Sigma70_r2"/>
    <property type="match status" value="1"/>
</dbReference>
<dbReference type="PANTHER" id="PTHR43133:SF46">
    <property type="entry name" value="RNA POLYMERASE SIGMA-70 FACTOR ECF SUBFAMILY"/>
    <property type="match status" value="1"/>
</dbReference>
<dbReference type="Proteomes" id="UP000480178">
    <property type="component" value="Chromosome"/>
</dbReference>
<dbReference type="GO" id="GO:0003677">
    <property type="term" value="F:DNA binding"/>
    <property type="evidence" value="ECO:0007669"/>
    <property type="project" value="InterPro"/>
</dbReference>
<keyword evidence="8" id="KW-1185">Reference proteome</keyword>
<organism evidence="7 8">
    <name type="scientific">Rhodocytophaga rosea</name>
    <dbReference type="NCBI Taxonomy" id="2704465"/>
    <lineage>
        <taxon>Bacteria</taxon>
        <taxon>Pseudomonadati</taxon>
        <taxon>Bacteroidota</taxon>
        <taxon>Cytophagia</taxon>
        <taxon>Cytophagales</taxon>
        <taxon>Rhodocytophagaceae</taxon>
        <taxon>Rhodocytophaga</taxon>
    </lineage>
</organism>